<accession>A0AAD5K8Q5</accession>
<feature type="signal peptide" evidence="3">
    <location>
        <begin position="1"/>
        <end position="28"/>
    </location>
</feature>
<gene>
    <name evidence="4" type="ORF">BDA99DRAFT_601803</name>
</gene>
<keyword evidence="2" id="KW-0472">Membrane</keyword>
<dbReference type="Pfam" id="PF24681">
    <property type="entry name" value="Kelch_KLHDC2_KLHL20_DRC7"/>
    <property type="match status" value="1"/>
</dbReference>
<evidence type="ECO:0000256" key="3">
    <source>
        <dbReference type="SAM" id="SignalP"/>
    </source>
</evidence>
<dbReference type="AlphaFoldDB" id="A0AAD5K8Q5"/>
<dbReference type="PANTHER" id="PTHR23244">
    <property type="entry name" value="KELCH REPEAT DOMAIN"/>
    <property type="match status" value="1"/>
</dbReference>
<evidence type="ECO:0000313" key="4">
    <source>
        <dbReference type="EMBL" id="KAI9274667.1"/>
    </source>
</evidence>
<organism evidence="4 5">
    <name type="scientific">Phascolomyces articulosus</name>
    <dbReference type="NCBI Taxonomy" id="60185"/>
    <lineage>
        <taxon>Eukaryota</taxon>
        <taxon>Fungi</taxon>
        <taxon>Fungi incertae sedis</taxon>
        <taxon>Mucoromycota</taxon>
        <taxon>Mucoromycotina</taxon>
        <taxon>Mucoromycetes</taxon>
        <taxon>Mucorales</taxon>
        <taxon>Lichtheimiaceae</taxon>
        <taxon>Phascolomyces</taxon>
    </lineage>
</organism>
<feature type="region of interest" description="Disordered" evidence="1">
    <location>
        <begin position="434"/>
        <end position="458"/>
    </location>
</feature>
<reference evidence="4" key="1">
    <citation type="journal article" date="2022" name="IScience">
        <title>Evolution of zygomycete secretomes and the origins of terrestrial fungal ecologies.</title>
        <authorList>
            <person name="Chang Y."/>
            <person name="Wang Y."/>
            <person name="Mondo S."/>
            <person name="Ahrendt S."/>
            <person name="Andreopoulos W."/>
            <person name="Barry K."/>
            <person name="Beard J."/>
            <person name="Benny G.L."/>
            <person name="Blankenship S."/>
            <person name="Bonito G."/>
            <person name="Cuomo C."/>
            <person name="Desiro A."/>
            <person name="Gervers K.A."/>
            <person name="Hundley H."/>
            <person name="Kuo A."/>
            <person name="LaButti K."/>
            <person name="Lang B.F."/>
            <person name="Lipzen A."/>
            <person name="O'Donnell K."/>
            <person name="Pangilinan J."/>
            <person name="Reynolds N."/>
            <person name="Sandor L."/>
            <person name="Smith M.E."/>
            <person name="Tsang A."/>
            <person name="Grigoriev I.V."/>
            <person name="Stajich J.E."/>
            <person name="Spatafora J.W."/>
        </authorList>
    </citation>
    <scope>NUCLEOTIDE SEQUENCE</scope>
    <source>
        <strain evidence="4">RSA 2281</strain>
    </source>
</reference>
<evidence type="ECO:0000313" key="5">
    <source>
        <dbReference type="Proteomes" id="UP001209540"/>
    </source>
</evidence>
<dbReference type="Proteomes" id="UP001209540">
    <property type="component" value="Unassembled WGS sequence"/>
</dbReference>
<feature type="transmembrane region" description="Helical" evidence="2">
    <location>
        <begin position="404"/>
        <end position="428"/>
    </location>
</feature>
<dbReference type="SUPFAM" id="SSF117281">
    <property type="entry name" value="Kelch motif"/>
    <property type="match status" value="1"/>
</dbReference>
<dbReference type="Gene3D" id="2.120.10.80">
    <property type="entry name" value="Kelch-type beta propeller"/>
    <property type="match status" value="2"/>
</dbReference>
<keyword evidence="2" id="KW-1133">Transmembrane helix</keyword>
<name>A0AAD5K8Q5_9FUNG</name>
<sequence>MLLSKSHSFNLIALAPIFLNNFISSVHAETPSGRTNLGCALLSDRIYCYGGGEYSTATVTAISSNYFYSLNVSENMSLDQMRSAWEPIDIPSGQLDPGPNVHFASAALPELNTLFVDGGWGPGDHTSSELIKYRSVMFNASTNAWEEVSDGDYTTVSHHCAVTDAQNQIQITGGVNDQSVNATAGLETIFPHEVIELDVVFSSWFIRRFDDAIPARASAAAVLGKDRRSIYYIGGYTNDSQLVSMTEIPIYDSVNREWSASNGTSSTTDVPSPRMWHTVTLHPTTGEILLFGGTGKGENTVPITNDNIYLFNTDTMTWKRQPINKPSGLNGPGTLYGHQAILIDNSTLAFLFGTNGEGTATNDIHLLNIDSYTWVDHITGTNPKKPGDGTDNDDDSDKPLPGGAIAGIVVGVVILVLLIVGAIVFFIMRRRKRNRSGQSPHEKDDYESDNAIIGGHDKNTKKSNDLFLDTLPENSDAKLSINVVSEYSSTGRSSTVALRPDGAGPHQAVKPDASMLHKPENK</sequence>
<keyword evidence="3" id="KW-0732">Signal</keyword>
<dbReference type="InterPro" id="IPR015915">
    <property type="entry name" value="Kelch-typ_b-propeller"/>
</dbReference>
<comment type="caution">
    <text evidence="4">The sequence shown here is derived from an EMBL/GenBank/DDBJ whole genome shotgun (WGS) entry which is preliminary data.</text>
</comment>
<evidence type="ECO:0000256" key="1">
    <source>
        <dbReference type="SAM" id="MobiDB-lite"/>
    </source>
</evidence>
<evidence type="ECO:0008006" key="6">
    <source>
        <dbReference type="Google" id="ProtNLM"/>
    </source>
</evidence>
<evidence type="ECO:0000256" key="2">
    <source>
        <dbReference type="SAM" id="Phobius"/>
    </source>
</evidence>
<feature type="chain" id="PRO_5042205668" description="Galactose oxidase" evidence="3">
    <location>
        <begin position="29"/>
        <end position="522"/>
    </location>
</feature>
<reference evidence="4" key="2">
    <citation type="submission" date="2023-02" db="EMBL/GenBank/DDBJ databases">
        <authorList>
            <consortium name="DOE Joint Genome Institute"/>
            <person name="Mondo S.J."/>
            <person name="Chang Y."/>
            <person name="Wang Y."/>
            <person name="Ahrendt S."/>
            <person name="Andreopoulos W."/>
            <person name="Barry K."/>
            <person name="Beard J."/>
            <person name="Benny G.L."/>
            <person name="Blankenship S."/>
            <person name="Bonito G."/>
            <person name="Cuomo C."/>
            <person name="Desiro A."/>
            <person name="Gervers K.A."/>
            <person name="Hundley H."/>
            <person name="Kuo A."/>
            <person name="LaButti K."/>
            <person name="Lang B.F."/>
            <person name="Lipzen A."/>
            <person name="O'Donnell K."/>
            <person name="Pangilinan J."/>
            <person name="Reynolds N."/>
            <person name="Sandor L."/>
            <person name="Smith M.W."/>
            <person name="Tsang A."/>
            <person name="Grigoriev I.V."/>
            <person name="Stajich J.E."/>
            <person name="Spatafora J.W."/>
        </authorList>
    </citation>
    <scope>NUCLEOTIDE SEQUENCE</scope>
    <source>
        <strain evidence="4">RSA 2281</strain>
    </source>
</reference>
<keyword evidence="2" id="KW-0812">Transmembrane</keyword>
<feature type="region of interest" description="Disordered" evidence="1">
    <location>
        <begin position="488"/>
        <end position="522"/>
    </location>
</feature>
<proteinExistence type="predicted"/>
<protein>
    <recommendedName>
        <fullName evidence="6">Galactose oxidase</fullName>
    </recommendedName>
</protein>
<dbReference type="EMBL" id="JAIXMP010000004">
    <property type="protein sequence ID" value="KAI9274667.1"/>
    <property type="molecule type" value="Genomic_DNA"/>
</dbReference>
<keyword evidence="5" id="KW-1185">Reference proteome</keyword>